<comment type="caution">
    <text evidence="2">The sequence shown here is derived from an EMBL/GenBank/DDBJ whole genome shotgun (WGS) entry which is preliminary data.</text>
</comment>
<dbReference type="PANTHER" id="PTHR33933">
    <property type="entry name" value="NUCLEOTIDYLTRANSFERASE"/>
    <property type="match status" value="1"/>
</dbReference>
<sequence length="106" mass="12224">MSDEELKKEIESIAGQLVEKYHAQKVILFGSAARGGFGPDSDLDFLIIKQDVPANRRERMREVRRLIEKRVPADYFVYTREELENRLRLGDPFLKAVIADGRVLYG</sequence>
<proteinExistence type="predicted"/>
<dbReference type="InterPro" id="IPR043519">
    <property type="entry name" value="NT_sf"/>
</dbReference>
<feature type="domain" description="Polymerase nucleotidyl transferase" evidence="1">
    <location>
        <begin position="11"/>
        <end position="104"/>
    </location>
</feature>
<dbReference type="Gene3D" id="3.30.460.10">
    <property type="entry name" value="Beta Polymerase, domain 2"/>
    <property type="match status" value="1"/>
</dbReference>
<evidence type="ECO:0000259" key="1">
    <source>
        <dbReference type="Pfam" id="PF01909"/>
    </source>
</evidence>
<reference evidence="2" key="1">
    <citation type="submission" date="2020-07" db="EMBL/GenBank/DDBJ databases">
        <title>Huge and variable diversity of episymbiotic CPR bacteria and DPANN archaea in groundwater ecosystems.</title>
        <authorList>
            <person name="He C.Y."/>
            <person name="Keren R."/>
            <person name="Whittaker M."/>
            <person name="Farag I.F."/>
            <person name="Doudna J."/>
            <person name="Cate J.H.D."/>
            <person name="Banfield J.F."/>
        </authorList>
    </citation>
    <scope>NUCLEOTIDE SEQUENCE</scope>
    <source>
        <strain evidence="2">NC_groundwater_1520_Pr4_B-0.1um_53_5</strain>
    </source>
</reference>
<name>A0A933I8R9_UNCT6</name>
<dbReference type="PANTHER" id="PTHR33933:SF1">
    <property type="entry name" value="PROTEIN ADENYLYLTRANSFERASE MNTA-RELATED"/>
    <property type="match status" value="1"/>
</dbReference>
<dbReference type="AlphaFoldDB" id="A0A933I8R9"/>
<dbReference type="InterPro" id="IPR002934">
    <property type="entry name" value="Polymerase_NTP_transf_dom"/>
</dbReference>
<dbReference type="EMBL" id="JACQXR010000008">
    <property type="protein sequence ID" value="MBI4725774.1"/>
    <property type="molecule type" value="Genomic_DNA"/>
</dbReference>
<evidence type="ECO:0000313" key="2">
    <source>
        <dbReference type="EMBL" id="MBI4725774.1"/>
    </source>
</evidence>
<dbReference type="InterPro" id="IPR052548">
    <property type="entry name" value="Type_VII_TA_antitoxin"/>
</dbReference>
<protein>
    <submittedName>
        <fullName evidence="2">Nucleotidyltransferase domain-containing protein</fullName>
    </submittedName>
</protein>
<dbReference type="Proteomes" id="UP000736328">
    <property type="component" value="Unassembled WGS sequence"/>
</dbReference>
<organism evidence="2 3">
    <name type="scientific">candidate division TA06 bacterium</name>
    <dbReference type="NCBI Taxonomy" id="2250710"/>
    <lineage>
        <taxon>Bacteria</taxon>
        <taxon>Bacteria division TA06</taxon>
    </lineage>
</organism>
<dbReference type="CDD" id="cd05403">
    <property type="entry name" value="NT_KNTase_like"/>
    <property type="match status" value="1"/>
</dbReference>
<dbReference type="GO" id="GO:0016779">
    <property type="term" value="F:nucleotidyltransferase activity"/>
    <property type="evidence" value="ECO:0007669"/>
    <property type="project" value="InterPro"/>
</dbReference>
<dbReference type="Pfam" id="PF01909">
    <property type="entry name" value="NTP_transf_2"/>
    <property type="match status" value="1"/>
</dbReference>
<gene>
    <name evidence="2" type="ORF">HY768_00875</name>
</gene>
<accession>A0A933I8R9</accession>
<evidence type="ECO:0000313" key="3">
    <source>
        <dbReference type="Proteomes" id="UP000736328"/>
    </source>
</evidence>
<dbReference type="SUPFAM" id="SSF81301">
    <property type="entry name" value="Nucleotidyltransferase"/>
    <property type="match status" value="1"/>
</dbReference>